<reference evidence="1 2" key="1">
    <citation type="submission" date="2019-07" db="EMBL/GenBank/DDBJ databases">
        <title>The First High-Quality Draft Genome Sequence of the Causal Agent of the Current Panama Disease Epidemic.</title>
        <authorList>
            <person name="Warmington R.J."/>
            <person name="Kay W."/>
            <person name="Jeffries A."/>
            <person name="Bebber D."/>
            <person name="Moore K."/>
            <person name="Studholme D.J."/>
        </authorList>
    </citation>
    <scope>NUCLEOTIDE SEQUENCE [LARGE SCALE GENOMIC DNA]</scope>
    <source>
        <strain evidence="1 2">TR4</strain>
    </source>
</reference>
<dbReference type="Proteomes" id="UP000321331">
    <property type="component" value="Unassembled WGS sequence"/>
</dbReference>
<sequence>MKELDPPADEAVGILYPERPQPPLPPTLNITELEGISYDPGYGRITLREEPHPGGSGEKAFVADRHDVTWKHQMRLHHVSGDYWIIYLPVLENPGYIVEFVAGEFKIGSNGKVAGLQGGTKRQLLAVISRNVAC</sequence>
<proteinExistence type="predicted"/>
<protein>
    <submittedName>
        <fullName evidence="1">Uncharacterized protein</fullName>
    </submittedName>
</protein>
<dbReference type="AlphaFoldDB" id="A0A5C6T4C2"/>
<name>A0A5C6T4C2_FUSOC</name>
<comment type="caution">
    <text evidence="1">The sequence shown here is derived from an EMBL/GenBank/DDBJ whole genome shotgun (WGS) entry which is preliminary data.</text>
</comment>
<organism evidence="1 2">
    <name type="scientific">Fusarium oxysporum f. sp. cubense</name>
    <dbReference type="NCBI Taxonomy" id="61366"/>
    <lineage>
        <taxon>Eukaryota</taxon>
        <taxon>Fungi</taxon>
        <taxon>Dikarya</taxon>
        <taxon>Ascomycota</taxon>
        <taxon>Pezizomycotina</taxon>
        <taxon>Sordariomycetes</taxon>
        <taxon>Hypocreomycetidae</taxon>
        <taxon>Hypocreales</taxon>
        <taxon>Nectriaceae</taxon>
        <taxon>Fusarium</taxon>
        <taxon>Fusarium oxysporum species complex</taxon>
    </lineage>
</organism>
<gene>
    <name evidence="1" type="ORF">FocTR4_00010911</name>
</gene>
<accession>A0A5C6T4C2</accession>
<evidence type="ECO:0000313" key="1">
    <source>
        <dbReference type="EMBL" id="TXC05627.1"/>
    </source>
</evidence>
<dbReference type="EMBL" id="VMNF01000006">
    <property type="protein sequence ID" value="TXC05627.1"/>
    <property type="molecule type" value="Genomic_DNA"/>
</dbReference>
<evidence type="ECO:0000313" key="2">
    <source>
        <dbReference type="Proteomes" id="UP000321331"/>
    </source>
</evidence>